<reference evidence="1 2" key="1">
    <citation type="submission" date="2020-12" db="EMBL/GenBank/DDBJ databases">
        <title>Whole genome sequences of gut porcine anaerobes.</title>
        <authorList>
            <person name="Kubasova T."/>
            <person name="Jahodarova E."/>
            <person name="Rychlik I."/>
        </authorList>
    </citation>
    <scope>NUCLEOTIDE SEQUENCE [LARGE SCALE GENOMIC DNA]</scope>
    <source>
        <strain evidence="1 2">An925</strain>
    </source>
</reference>
<evidence type="ECO:0000313" key="1">
    <source>
        <dbReference type="EMBL" id="MCF2564209.1"/>
    </source>
</evidence>
<organism evidence="1 2">
    <name type="scientific">Xylanibacter brevis</name>
    <dbReference type="NCBI Taxonomy" id="83231"/>
    <lineage>
        <taxon>Bacteria</taxon>
        <taxon>Pseudomonadati</taxon>
        <taxon>Bacteroidota</taxon>
        <taxon>Bacteroidia</taxon>
        <taxon>Bacteroidales</taxon>
        <taxon>Prevotellaceae</taxon>
        <taxon>Xylanibacter</taxon>
    </lineage>
</organism>
<proteinExistence type="predicted"/>
<keyword evidence="2" id="KW-1185">Reference proteome</keyword>
<dbReference type="EMBL" id="JADYTN010000018">
    <property type="protein sequence ID" value="MCF2564209.1"/>
    <property type="molecule type" value="Genomic_DNA"/>
</dbReference>
<evidence type="ECO:0000313" key="2">
    <source>
        <dbReference type="Proteomes" id="UP001200470"/>
    </source>
</evidence>
<name>A0ABS9CHJ3_9BACT</name>
<dbReference type="Proteomes" id="UP001200470">
    <property type="component" value="Unassembled WGS sequence"/>
</dbReference>
<sequence>MKKEIMCEIIDHIELNEAIWRNHYQIITAAKDDVDCINPQFYGSAFRLQYQDKNWLITADHVLHPEKHGLSPVPEGQNADDIEHRYFLVNNINASDRIATISTKLFGFYFYNVYDDTLSDLSDEELKELGATDDDFWKRLDIAFCDITGGLPTQALTHD</sequence>
<dbReference type="RefSeq" id="WP_301638326.1">
    <property type="nucleotide sequence ID" value="NZ_JADYTN010000018.1"/>
</dbReference>
<gene>
    <name evidence="1" type="ORF">I6E12_08800</name>
</gene>
<comment type="caution">
    <text evidence="1">The sequence shown here is derived from an EMBL/GenBank/DDBJ whole genome shotgun (WGS) entry which is preliminary data.</text>
</comment>
<accession>A0ABS9CHJ3</accession>
<protein>
    <submittedName>
        <fullName evidence="1">Uncharacterized protein</fullName>
    </submittedName>
</protein>